<dbReference type="AlphaFoldDB" id="A0A1J8QH10"/>
<feature type="non-terminal residue" evidence="1">
    <location>
        <position position="81"/>
    </location>
</feature>
<name>A0A1J8QH10_9AGAM</name>
<accession>A0A1J8QH10</accession>
<protein>
    <submittedName>
        <fullName evidence="1">Uncharacterized protein</fullName>
    </submittedName>
</protein>
<sequence>MIEFFAVLKTDLLPVEVSDNAKIFQIFHYLKSKSDVGDRILGSTKYDQYEYYKLKNPVLFSDDRAIADIVKDCLDKNNWQE</sequence>
<dbReference type="OrthoDB" id="2692480at2759"/>
<evidence type="ECO:0000313" key="2">
    <source>
        <dbReference type="Proteomes" id="UP000183567"/>
    </source>
</evidence>
<keyword evidence="2" id="KW-1185">Reference proteome</keyword>
<reference evidence="1 2" key="1">
    <citation type="submission" date="2016-03" db="EMBL/GenBank/DDBJ databases">
        <title>Comparative genomics of the ectomycorrhizal sister species Rhizopogon vinicolor and Rhizopogon vesiculosus (Basidiomycota: Boletales) reveals a divergence of the mating type B locus.</title>
        <authorList>
            <person name="Mujic A.B."/>
            <person name="Kuo A."/>
            <person name="Tritt A."/>
            <person name="Lipzen A."/>
            <person name="Chen C."/>
            <person name="Johnson J."/>
            <person name="Sharma A."/>
            <person name="Barry K."/>
            <person name="Grigoriev I.V."/>
            <person name="Spatafora J.W."/>
        </authorList>
    </citation>
    <scope>NUCLEOTIDE SEQUENCE [LARGE SCALE GENOMIC DNA]</scope>
    <source>
        <strain evidence="1 2">AM-OR11-056</strain>
    </source>
</reference>
<gene>
    <name evidence="1" type="ORF">AZE42_11602</name>
</gene>
<dbReference type="EMBL" id="LVVM01000777">
    <property type="protein sequence ID" value="OJA19943.1"/>
    <property type="molecule type" value="Genomic_DNA"/>
</dbReference>
<dbReference type="Proteomes" id="UP000183567">
    <property type="component" value="Unassembled WGS sequence"/>
</dbReference>
<evidence type="ECO:0000313" key="1">
    <source>
        <dbReference type="EMBL" id="OJA19943.1"/>
    </source>
</evidence>
<organism evidence="1 2">
    <name type="scientific">Rhizopogon vesiculosus</name>
    <dbReference type="NCBI Taxonomy" id="180088"/>
    <lineage>
        <taxon>Eukaryota</taxon>
        <taxon>Fungi</taxon>
        <taxon>Dikarya</taxon>
        <taxon>Basidiomycota</taxon>
        <taxon>Agaricomycotina</taxon>
        <taxon>Agaricomycetes</taxon>
        <taxon>Agaricomycetidae</taxon>
        <taxon>Boletales</taxon>
        <taxon>Suillineae</taxon>
        <taxon>Rhizopogonaceae</taxon>
        <taxon>Rhizopogon</taxon>
    </lineage>
</organism>
<comment type="caution">
    <text evidence="1">The sequence shown here is derived from an EMBL/GenBank/DDBJ whole genome shotgun (WGS) entry which is preliminary data.</text>
</comment>
<proteinExistence type="predicted"/>